<dbReference type="Pfam" id="PF01022">
    <property type="entry name" value="HTH_5"/>
    <property type="match status" value="1"/>
</dbReference>
<dbReference type="Proteomes" id="UP001597252">
    <property type="component" value="Unassembled WGS sequence"/>
</dbReference>
<keyword evidence="6" id="KW-1185">Reference proteome</keyword>
<name>A0ABW4E352_9LACO</name>
<dbReference type="SUPFAM" id="SSF46785">
    <property type="entry name" value="Winged helix' DNA-binding domain"/>
    <property type="match status" value="1"/>
</dbReference>
<dbReference type="EMBL" id="JBHTON010000003">
    <property type="protein sequence ID" value="MFD1483822.1"/>
    <property type="molecule type" value="Genomic_DNA"/>
</dbReference>
<dbReference type="InterPro" id="IPR036390">
    <property type="entry name" value="WH_DNA-bd_sf"/>
</dbReference>
<dbReference type="PRINTS" id="PR00778">
    <property type="entry name" value="HTHARSR"/>
</dbReference>
<feature type="domain" description="HTH arsR-type" evidence="4">
    <location>
        <begin position="11"/>
        <end position="109"/>
    </location>
</feature>
<keyword evidence="3" id="KW-0804">Transcription</keyword>
<organism evidence="5 6">
    <name type="scientific">Lacticaseibacillus baoqingensis</name>
    <dbReference type="NCBI Taxonomy" id="2486013"/>
    <lineage>
        <taxon>Bacteria</taxon>
        <taxon>Bacillati</taxon>
        <taxon>Bacillota</taxon>
        <taxon>Bacilli</taxon>
        <taxon>Lactobacillales</taxon>
        <taxon>Lactobacillaceae</taxon>
        <taxon>Lacticaseibacillus</taxon>
    </lineage>
</organism>
<sequence length="117" mass="13042">MGDQYSQAQEAALKEFQSDIGHLNALANPNRQRLLMILGTMQEPHGLMVNDLAKAIGLSQPATSHHLKALRDIGMVASHQQGNIVYYYLTLNDTIARLERLTSTLKRQAHHEAKRVG</sequence>
<dbReference type="InterPro" id="IPR001845">
    <property type="entry name" value="HTH_ArsR_DNA-bd_dom"/>
</dbReference>
<dbReference type="NCBIfam" id="NF033788">
    <property type="entry name" value="HTH_metalloreg"/>
    <property type="match status" value="1"/>
</dbReference>
<dbReference type="Gene3D" id="1.10.10.10">
    <property type="entry name" value="Winged helix-like DNA-binding domain superfamily/Winged helix DNA-binding domain"/>
    <property type="match status" value="1"/>
</dbReference>
<dbReference type="CDD" id="cd00090">
    <property type="entry name" value="HTH_ARSR"/>
    <property type="match status" value="1"/>
</dbReference>
<evidence type="ECO:0000259" key="4">
    <source>
        <dbReference type="PROSITE" id="PS50987"/>
    </source>
</evidence>
<dbReference type="PANTHER" id="PTHR43132">
    <property type="entry name" value="ARSENICAL RESISTANCE OPERON REPRESSOR ARSR-RELATED"/>
    <property type="match status" value="1"/>
</dbReference>
<evidence type="ECO:0000256" key="2">
    <source>
        <dbReference type="ARBA" id="ARBA00023125"/>
    </source>
</evidence>
<dbReference type="RefSeq" id="WP_125748700.1">
    <property type="nucleotide sequence ID" value="NZ_JBHTON010000003.1"/>
</dbReference>
<keyword evidence="2" id="KW-0238">DNA-binding</keyword>
<keyword evidence="1" id="KW-0805">Transcription regulation</keyword>
<dbReference type="InterPro" id="IPR011991">
    <property type="entry name" value="ArsR-like_HTH"/>
</dbReference>
<dbReference type="PANTHER" id="PTHR43132:SF6">
    <property type="entry name" value="HTH-TYPE TRANSCRIPTIONAL REPRESSOR CZRA"/>
    <property type="match status" value="1"/>
</dbReference>
<protein>
    <submittedName>
        <fullName evidence="5">ArsR/SmtB family transcription factor</fullName>
    </submittedName>
</protein>
<evidence type="ECO:0000256" key="3">
    <source>
        <dbReference type="ARBA" id="ARBA00023163"/>
    </source>
</evidence>
<gene>
    <name evidence="5" type="ORF">ACFQ5J_00985</name>
</gene>
<comment type="caution">
    <text evidence="5">The sequence shown here is derived from an EMBL/GenBank/DDBJ whole genome shotgun (WGS) entry which is preliminary data.</text>
</comment>
<evidence type="ECO:0000256" key="1">
    <source>
        <dbReference type="ARBA" id="ARBA00023015"/>
    </source>
</evidence>
<accession>A0ABW4E352</accession>
<dbReference type="PROSITE" id="PS50987">
    <property type="entry name" value="HTH_ARSR_2"/>
    <property type="match status" value="1"/>
</dbReference>
<dbReference type="InterPro" id="IPR036388">
    <property type="entry name" value="WH-like_DNA-bd_sf"/>
</dbReference>
<dbReference type="SMART" id="SM00418">
    <property type="entry name" value="HTH_ARSR"/>
    <property type="match status" value="1"/>
</dbReference>
<evidence type="ECO:0000313" key="5">
    <source>
        <dbReference type="EMBL" id="MFD1483822.1"/>
    </source>
</evidence>
<evidence type="ECO:0000313" key="6">
    <source>
        <dbReference type="Proteomes" id="UP001597252"/>
    </source>
</evidence>
<reference evidence="6" key="1">
    <citation type="journal article" date="2019" name="Int. J. Syst. Evol. Microbiol.">
        <title>The Global Catalogue of Microorganisms (GCM) 10K type strain sequencing project: providing services to taxonomists for standard genome sequencing and annotation.</title>
        <authorList>
            <consortium name="The Broad Institute Genomics Platform"/>
            <consortium name="The Broad Institute Genome Sequencing Center for Infectious Disease"/>
            <person name="Wu L."/>
            <person name="Ma J."/>
        </authorList>
    </citation>
    <scope>NUCLEOTIDE SEQUENCE [LARGE SCALE GENOMIC DNA]</scope>
    <source>
        <strain evidence="6">CCM 8903</strain>
    </source>
</reference>
<dbReference type="InterPro" id="IPR051011">
    <property type="entry name" value="Metal_resp_trans_reg"/>
</dbReference>
<proteinExistence type="predicted"/>